<keyword evidence="5 13" id="KW-0808">Transferase</keyword>
<dbReference type="InterPro" id="IPR058240">
    <property type="entry name" value="rSAM_sf"/>
</dbReference>
<keyword evidence="9 13" id="KW-0093">Biotin biosynthesis</keyword>
<dbReference type="KEGG" id="mcad:Pan265_18360"/>
<keyword evidence="8 13" id="KW-0479">Metal-binding</keyword>
<organism evidence="17 18">
    <name type="scientific">Mucisphaera calidilacus</name>
    <dbReference type="NCBI Taxonomy" id="2527982"/>
    <lineage>
        <taxon>Bacteria</taxon>
        <taxon>Pseudomonadati</taxon>
        <taxon>Planctomycetota</taxon>
        <taxon>Phycisphaerae</taxon>
        <taxon>Phycisphaerales</taxon>
        <taxon>Phycisphaeraceae</taxon>
        <taxon>Mucisphaera</taxon>
    </lineage>
</organism>
<dbReference type="OrthoDB" id="9786826at2"/>
<evidence type="ECO:0000256" key="14">
    <source>
        <dbReference type="PIRSR" id="PIRSR001619-1"/>
    </source>
</evidence>
<dbReference type="Proteomes" id="UP000320386">
    <property type="component" value="Chromosome"/>
</dbReference>
<dbReference type="GO" id="GO:0051539">
    <property type="term" value="F:4 iron, 4 sulfur cluster binding"/>
    <property type="evidence" value="ECO:0007669"/>
    <property type="project" value="UniProtKB-KW"/>
</dbReference>
<feature type="binding site" evidence="13 14">
    <location>
        <position position="209"/>
    </location>
    <ligand>
        <name>[2Fe-2S] cluster</name>
        <dbReference type="ChEBI" id="CHEBI:190135"/>
    </ligand>
</feature>
<evidence type="ECO:0000313" key="18">
    <source>
        <dbReference type="Proteomes" id="UP000320386"/>
    </source>
</evidence>
<keyword evidence="7 13" id="KW-0001">2Fe-2S</keyword>
<dbReference type="SFLD" id="SFLDG01060">
    <property type="entry name" value="BATS_domain_containing"/>
    <property type="match status" value="1"/>
</dbReference>
<dbReference type="InterPro" id="IPR006638">
    <property type="entry name" value="Elp3/MiaA/NifB-like_rSAM"/>
</dbReference>
<dbReference type="HAMAP" id="MF_01694">
    <property type="entry name" value="BioB"/>
    <property type="match status" value="1"/>
</dbReference>
<dbReference type="SUPFAM" id="SSF102114">
    <property type="entry name" value="Radical SAM enzymes"/>
    <property type="match status" value="1"/>
</dbReference>
<dbReference type="InterPro" id="IPR024177">
    <property type="entry name" value="Biotin_synthase"/>
</dbReference>
<dbReference type="Pfam" id="PF04055">
    <property type="entry name" value="Radical_SAM"/>
    <property type="match status" value="1"/>
</dbReference>
<dbReference type="InterPro" id="IPR007197">
    <property type="entry name" value="rSAM"/>
</dbReference>
<evidence type="ECO:0000256" key="11">
    <source>
        <dbReference type="ARBA" id="ARBA00023014"/>
    </source>
</evidence>
<evidence type="ECO:0000256" key="2">
    <source>
        <dbReference type="ARBA" id="ARBA00010765"/>
    </source>
</evidence>
<keyword evidence="10 13" id="KW-0408">Iron</keyword>
<evidence type="ECO:0000256" key="13">
    <source>
        <dbReference type="HAMAP-Rule" id="MF_01694"/>
    </source>
</evidence>
<dbReference type="SFLD" id="SFLDG01278">
    <property type="entry name" value="biotin_synthase_like"/>
    <property type="match status" value="1"/>
</dbReference>
<dbReference type="AlphaFoldDB" id="A0A518BYC5"/>
<dbReference type="RefSeq" id="WP_145446167.1">
    <property type="nucleotide sequence ID" value="NZ_CP036280.1"/>
</dbReference>
<dbReference type="NCBIfam" id="TIGR00433">
    <property type="entry name" value="bioB"/>
    <property type="match status" value="1"/>
</dbReference>
<dbReference type="Gene3D" id="3.20.20.70">
    <property type="entry name" value="Aldolase class I"/>
    <property type="match status" value="1"/>
</dbReference>
<accession>A0A518BYC5</accession>
<dbReference type="Pfam" id="PF06968">
    <property type="entry name" value="BATS"/>
    <property type="match status" value="1"/>
</dbReference>
<feature type="region of interest" description="Disordered" evidence="15">
    <location>
        <begin position="341"/>
        <end position="360"/>
    </location>
</feature>
<evidence type="ECO:0000256" key="1">
    <source>
        <dbReference type="ARBA" id="ARBA00004942"/>
    </source>
</evidence>
<dbReference type="InterPro" id="IPR010722">
    <property type="entry name" value="BATS_dom"/>
</dbReference>
<dbReference type="PROSITE" id="PS51918">
    <property type="entry name" value="RADICAL_SAM"/>
    <property type="match status" value="1"/>
</dbReference>
<feature type="binding site" evidence="13 14">
    <location>
        <position position="81"/>
    </location>
    <ligand>
        <name>[4Fe-4S] cluster</name>
        <dbReference type="ChEBI" id="CHEBI:49883"/>
        <note>4Fe-4S-S-AdoMet</note>
    </ligand>
</feature>
<sequence>MISPSTPDNDQRIAEIATSVLAGNLVSREQAQFLASLEGDDLYDLFYWANKIRIRFVGRQVKFCSIVTGKTGACSEDCSYCSQSKHYKTHVTPDKMTVDEMLQATEEARANGANSMGIVNSGRGPTDRELDWLEPFYRKTAEQGTIRPCATLGELTPEQAQRLKDMGVQRINHNLETSARHFKNIVSTHDYKDRVQTIRNAKNAGLSICAGGIFGLGEDWDDRIDMALALRELDVDVVPINFLNAIQGTPLYGEVTRLEPMQALHIIAVYKFILPQQELKIAGGREKILRDLQSWIFFAGGSSFLIGNYLTTFGRTPQQDHQMLKDLGLTYTTFDEVEHEAQPDAAMTRSPGHDSPAREGALLSRRDGSLVALPVLNQGEKLVTT</sequence>
<evidence type="ECO:0000256" key="6">
    <source>
        <dbReference type="ARBA" id="ARBA00022691"/>
    </source>
</evidence>
<evidence type="ECO:0000313" key="17">
    <source>
        <dbReference type="EMBL" id="QDU71977.1"/>
    </source>
</evidence>
<comment type="caution">
    <text evidence="13">Lacks conserved residue(s) required for the propagation of feature annotation.</text>
</comment>
<dbReference type="PANTHER" id="PTHR22976:SF2">
    <property type="entry name" value="BIOTIN SYNTHASE, MITOCHONDRIAL"/>
    <property type="match status" value="1"/>
</dbReference>
<evidence type="ECO:0000256" key="5">
    <source>
        <dbReference type="ARBA" id="ARBA00022679"/>
    </source>
</evidence>
<dbReference type="CDD" id="cd01335">
    <property type="entry name" value="Radical_SAM"/>
    <property type="match status" value="1"/>
</dbReference>
<dbReference type="UniPathway" id="UPA00078">
    <property type="reaction ID" value="UER00162"/>
</dbReference>
<reference evidence="17 18" key="1">
    <citation type="submission" date="2019-02" db="EMBL/GenBank/DDBJ databases">
        <title>Deep-cultivation of Planctomycetes and their phenomic and genomic characterization uncovers novel biology.</title>
        <authorList>
            <person name="Wiegand S."/>
            <person name="Jogler M."/>
            <person name="Boedeker C."/>
            <person name="Pinto D."/>
            <person name="Vollmers J."/>
            <person name="Rivas-Marin E."/>
            <person name="Kohn T."/>
            <person name="Peeters S.H."/>
            <person name="Heuer A."/>
            <person name="Rast P."/>
            <person name="Oberbeckmann S."/>
            <person name="Bunk B."/>
            <person name="Jeske O."/>
            <person name="Meyerdierks A."/>
            <person name="Storesund J.E."/>
            <person name="Kallscheuer N."/>
            <person name="Luecker S."/>
            <person name="Lage O.M."/>
            <person name="Pohl T."/>
            <person name="Merkel B.J."/>
            <person name="Hornburger P."/>
            <person name="Mueller R.-W."/>
            <person name="Bruemmer F."/>
            <person name="Labrenz M."/>
            <person name="Spormann A.M."/>
            <person name="Op den Camp H."/>
            <person name="Overmann J."/>
            <person name="Amann R."/>
            <person name="Jetten M.S.M."/>
            <person name="Mascher T."/>
            <person name="Medema M.H."/>
            <person name="Devos D.P."/>
            <person name="Kaster A.-K."/>
            <person name="Ovreas L."/>
            <person name="Rohde M."/>
            <person name="Galperin M.Y."/>
            <person name="Jogler C."/>
        </authorList>
    </citation>
    <scope>NUCLEOTIDE SEQUENCE [LARGE SCALE GENOMIC DNA]</scope>
    <source>
        <strain evidence="17 18">Pan265</strain>
    </source>
</reference>
<keyword evidence="11 13" id="KW-0411">Iron-sulfur</keyword>
<feature type="binding site" evidence="13 14">
    <location>
        <position position="280"/>
    </location>
    <ligand>
        <name>[2Fe-2S] cluster</name>
        <dbReference type="ChEBI" id="CHEBI:190135"/>
    </ligand>
</feature>
<comment type="cofactor">
    <cofactor evidence="13 14">
        <name>[4Fe-4S] cluster</name>
        <dbReference type="ChEBI" id="CHEBI:49883"/>
    </cofactor>
    <text evidence="13 14">Binds 1 [4Fe-4S] cluster. The cluster is coordinated with 3 cysteines and an exchangeable S-adenosyl-L-methionine.</text>
</comment>
<feature type="binding site" evidence="13 14">
    <location>
        <position position="74"/>
    </location>
    <ligand>
        <name>[4Fe-4S] cluster</name>
        <dbReference type="ChEBI" id="CHEBI:49883"/>
        <note>4Fe-4S-S-AdoMet</note>
    </ligand>
</feature>
<feature type="binding site" evidence="13 14">
    <location>
        <position position="78"/>
    </location>
    <ligand>
        <name>[4Fe-4S] cluster</name>
        <dbReference type="ChEBI" id="CHEBI:49883"/>
        <note>4Fe-4S-S-AdoMet</note>
    </ligand>
</feature>
<dbReference type="GO" id="GO:0051537">
    <property type="term" value="F:2 iron, 2 sulfur cluster binding"/>
    <property type="evidence" value="ECO:0007669"/>
    <property type="project" value="UniProtKB-KW"/>
</dbReference>
<evidence type="ECO:0000259" key="16">
    <source>
        <dbReference type="PROSITE" id="PS51918"/>
    </source>
</evidence>
<feature type="domain" description="Radical SAM core" evidence="16">
    <location>
        <begin position="56"/>
        <end position="285"/>
    </location>
</feature>
<dbReference type="InterPro" id="IPR002684">
    <property type="entry name" value="Biotin_synth/BioAB"/>
</dbReference>
<dbReference type="InterPro" id="IPR013785">
    <property type="entry name" value="Aldolase_TIM"/>
</dbReference>
<comment type="subunit">
    <text evidence="13">Homodimer.</text>
</comment>
<comment type="function">
    <text evidence="13">Catalyzes the conversion of dethiobiotin (DTB) to biotin by the insertion of a sulfur atom into dethiobiotin via a radical-based mechanism.</text>
</comment>
<evidence type="ECO:0000256" key="15">
    <source>
        <dbReference type="SAM" id="MobiDB-lite"/>
    </source>
</evidence>
<evidence type="ECO:0000256" key="7">
    <source>
        <dbReference type="ARBA" id="ARBA00022714"/>
    </source>
</evidence>
<evidence type="ECO:0000256" key="4">
    <source>
        <dbReference type="ARBA" id="ARBA00022485"/>
    </source>
</evidence>
<keyword evidence="4 13" id="KW-0004">4Fe-4S</keyword>
<comment type="catalytic activity">
    <reaction evidence="12 13">
        <text>(4R,5S)-dethiobiotin + (sulfur carrier)-SH + 2 reduced [2Fe-2S]-[ferredoxin] + 2 S-adenosyl-L-methionine = (sulfur carrier)-H + biotin + 2 5'-deoxyadenosine + 2 L-methionine + 2 oxidized [2Fe-2S]-[ferredoxin]</text>
        <dbReference type="Rhea" id="RHEA:22060"/>
        <dbReference type="Rhea" id="RHEA-COMP:10000"/>
        <dbReference type="Rhea" id="RHEA-COMP:10001"/>
        <dbReference type="Rhea" id="RHEA-COMP:14737"/>
        <dbReference type="Rhea" id="RHEA-COMP:14739"/>
        <dbReference type="ChEBI" id="CHEBI:17319"/>
        <dbReference type="ChEBI" id="CHEBI:29917"/>
        <dbReference type="ChEBI" id="CHEBI:33737"/>
        <dbReference type="ChEBI" id="CHEBI:33738"/>
        <dbReference type="ChEBI" id="CHEBI:57586"/>
        <dbReference type="ChEBI" id="CHEBI:57844"/>
        <dbReference type="ChEBI" id="CHEBI:59789"/>
        <dbReference type="ChEBI" id="CHEBI:64428"/>
        <dbReference type="ChEBI" id="CHEBI:149473"/>
        <dbReference type="EC" id="2.8.1.6"/>
    </reaction>
</comment>
<comment type="similarity">
    <text evidence="2 13">Belongs to the radical SAM superfamily. Biotin synthase family.</text>
</comment>
<keyword evidence="18" id="KW-1185">Reference proteome</keyword>
<dbReference type="PANTHER" id="PTHR22976">
    <property type="entry name" value="BIOTIN SYNTHASE"/>
    <property type="match status" value="1"/>
</dbReference>
<evidence type="ECO:0000256" key="10">
    <source>
        <dbReference type="ARBA" id="ARBA00023004"/>
    </source>
</evidence>
<evidence type="ECO:0000256" key="3">
    <source>
        <dbReference type="ARBA" id="ARBA00012236"/>
    </source>
</evidence>
<dbReference type="EC" id="2.8.1.6" evidence="3 13"/>
<gene>
    <name evidence="13 17" type="primary">bioB</name>
    <name evidence="17" type="ORF">Pan265_18360</name>
</gene>
<dbReference type="GO" id="GO:0009102">
    <property type="term" value="P:biotin biosynthetic process"/>
    <property type="evidence" value="ECO:0007669"/>
    <property type="project" value="UniProtKB-UniRule"/>
</dbReference>
<evidence type="ECO:0000256" key="9">
    <source>
        <dbReference type="ARBA" id="ARBA00022756"/>
    </source>
</evidence>
<dbReference type="EMBL" id="CP036280">
    <property type="protein sequence ID" value="QDU71977.1"/>
    <property type="molecule type" value="Genomic_DNA"/>
</dbReference>
<dbReference type="SFLD" id="SFLDS00029">
    <property type="entry name" value="Radical_SAM"/>
    <property type="match status" value="1"/>
</dbReference>
<dbReference type="SMART" id="SM00876">
    <property type="entry name" value="BATS"/>
    <property type="match status" value="1"/>
</dbReference>
<protein>
    <recommendedName>
        <fullName evidence="3 13">Biotin synthase</fullName>
        <ecNumber evidence="3 13">2.8.1.6</ecNumber>
    </recommendedName>
</protein>
<comment type="cofactor">
    <cofactor evidence="13">
        <name>[2Fe-2S] cluster</name>
        <dbReference type="ChEBI" id="CHEBI:190135"/>
    </cofactor>
    <text evidence="13">Binds 1 [2Fe-2S] cluster. The cluster is coordinated with 3 cysteines and 1 arginine.</text>
</comment>
<evidence type="ECO:0000256" key="12">
    <source>
        <dbReference type="ARBA" id="ARBA00051157"/>
    </source>
</evidence>
<evidence type="ECO:0000256" key="8">
    <source>
        <dbReference type="ARBA" id="ARBA00022723"/>
    </source>
</evidence>
<dbReference type="GO" id="GO:0004076">
    <property type="term" value="F:biotin synthase activity"/>
    <property type="evidence" value="ECO:0007669"/>
    <property type="project" value="UniProtKB-UniRule"/>
</dbReference>
<comment type="pathway">
    <text evidence="1 13">Cofactor biosynthesis; biotin biosynthesis; biotin from 7,8-diaminononanoate: step 2/2.</text>
</comment>
<feature type="binding site" evidence="13 14">
    <location>
        <position position="149"/>
    </location>
    <ligand>
        <name>[2Fe-2S] cluster</name>
        <dbReference type="ChEBI" id="CHEBI:190135"/>
    </ligand>
</feature>
<dbReference type="PIRSF" id="PIRSF001619">
    <property type="entry name" value="Biotin_synth"/>
    <property type="match status" value="1"/>
</dbReference>
<dbReference type="SMART" id="SM00729">
    <property type="entry name" value="Elp3"/>
    <property type="match status" value="1"/>
</dbReference>
<proteinExistence type="inferred from homology"/>
<dbReference type="GO" id="GO:0005506">
    <property type="term" value="F:iron ion binding"/>
    <property type="evidence" value="ECO:0007669"/>
    <property type="project" value="UniProtKB-UniRule"/>
</dbReference>
<keyword evidence="6 13" id="KW-0949">S-adenosyl-L-methionine</keyword>
<comment type="cofactor">
    <cofactor evidence="14">
        <name>[2Fe-2S] cluster</name>
        <dbReference type="ChEBI" id="CHEBI:190135"/>
    </cofactor>
    <text evidence="14">Binds 1 [2Fe-2S] cluster. The cluster is coordinated with 3 cysteines and 1 arginine.</text>
</comment>
<name>A0A518BYC5_9BACT</name>